<feature type="domain" description="IPT/TIG" evidence="3">
    <location>
        <begin position="112"/>
        <end position="198"/>
    </location>
</feature>
<dbReference type="GO" id="GO:0017154">
    <property type="term" value="F:semaphorin receptor activity"/>
    <property type="evidence" value="ECO:0007669"/>
    <property type="project" value="InterPro"/>
</dbReference>
<dbReference type="STRING" id="283909.R7TD68"/>
<dbReference type="EMBL" id="KB311578">
    <property type="protein sequence ID" value="ELT89011.1"/>
    <property type="molecule type" value="Genomic_DNA"/>
</dbReference>
<keyword evidence="2" id="KW-0472">Membrane</keyword>
<reference evidence="4 6" key="2">
    <citation type="journal article" date="2013" name="Nature">
        <title>Insights into bilaterian evolution from three spiralian genomes.</title>
        <authorList>
            <person name="Simakov O."/>
            <person name="Marletaz F."/>
            <person name="Cho S.J."/>
            <person name="Edsinger-Gonzales E."/>
            <person name="Havlak P."/>
            <person name="Hellsten U."/>
            <person name="Kuo D.H."/>
            <person name="Larsson T."/>
            <person name="Lv J."/>
            <person name="Arendt D."/>
            <person name="Savage R."/>
            <person name="Osoegawa K."/>
            <person name="de Jong P."/>
            <person name="Grimwood J."/>
            <person name="Chapman J.A."/>
            <person name="Shapiro H."/>
            <person name="Aerts A."/>
            <person name="Otillar R.P."/>
            <person name="Terry A.Y."/>
            <person name="Boore J.L."/>
            <person name="Grigoriev I.V."/>
            <person name="Lindberg D.R."/>
            <person name="Seaver E.C."/>
            <person name="Weisblat D.A."/>
            <person name="Putnam N.H."/>
            <person name="Rokhsar D.S."/>
        </authorList>
    </citation>
    <scope>NUCLEOTIDE SEQUENCE</scope>
    <source>
        <strain evidence="4 6">I ESC-2004</strain>
    </source>
</reference>
<evidence type="ECO:0000256" key="2">
    <source>
        <dbReference type="SAM" id="Phobius"/>
    </source>
</evidence>
<keyword evidence="6" id="KW-1185">Reference proteome</keyword>
<organism evidence="4">
    <name type="scientific">Capitella teleta</name>
    <name type="common">Polychaete worm</name>
    <dbReference type="NCBI Taxonomy" id="283909"/>
    <lineage>
        <taxon>Eukaryota</taxon>
        <taxon>Metazoa</taxon>
        <taxon>Spiralia</taxon>
        <taxon>Lophotrochozoa</taxon>
        <taxon>Annelida</taxon>
        <taxon>Polychaeta</taxon>
        <taxon>Sedentaria</taxon>
        <taxon>Scolecida</taxon>
        <taxon>Capitellidae</taxon>
        <taxon>Capitella</taxon>
    </lineage>
</organism>
<dbReference type="OrthoDB" id="6417648at2759"/>
<dbReference type="HOGENOM" id="CLU_590868_0_0_1"/>
<evidence type="ECO:0000313" key="4">
    <source>
        <dbReference type="EMBL" id="ELT89011.1"/>
    </source>
</evidence>
<dbReference type="SUPFAM" id="SSF81296">
    <property type="entry name" value="E set domains"/>
    <property type="match status" value="1"/>
</dbReference>
<dbReference type="OMA" id="WAWILAV"/>
<keyword evidence="2" id="KW-1133">Transmembrane helix</keyword>
<proteinExistence type="predicted"/>
<dbReference type="GO" id="GO:0030334">
    <property type="term" value="P:regulation of cell migration"/>
    <property type="evidence" value="ECO:0007669"/>
    <property type="project" value="TreeGrafter"/>
</dbReference>
<feature type="transmembrane region" description="Helical" evidence="2">
    <location>
        <begin position="315"/>
        <end position="338"/>
    </location>
</feature>
<gene>
    <name evidence="4" type="ORF">CAPTEDRAFT_188726</name>
</gene>
<dbReference type="AlphaFoldDB" id="R7TD68"/>
<dbReference type="GO" id="GO:0002116">
    <property type="term" value="C:semaphorin receptor complex"/>
    <property type="evidence" value="ECO:0007669"/>
    <property type="project" value="TreeGrafter"/>
</dbReference>
<name>R7TD68_CAPTE</name>
<accession>R7TD68</accession>
<dbReference type="Proteomes" id="UP000014760">
    <property type="component" value="Unassembled WGS sequence"/>
</dbReference>
<evidence type="ECO:0000256" key="1">
    <source>
        <dbReference type="SAM" id="MobiDB-lite"/>
    </source>
</evidence>
<dbReference type="GO" id="GO:0005886">
    <property type="term" value="C:plasma membrane"/>
    <property type="evidence" value="ECO:0007669"/>
    <property type="project" value="TreeGrafter"/>
</dbReference>
<dbReference type="PANTHER" id="PTHR22625">
    <property type="entry name" value="PLEXIN"/>
    <property type="match status" value="1"/>
</dbReference>
<dbReference type="InterPro" id="IPR014756">
    <property type="entry name" value="Ig_E-set"/>
</dbReference>
<sequence length="463" mass="50100">MVVVDCELSSAAPLYGPVSGGTQVNFTGYPLSVCTPKWVDFGPQHLIPLLVFVSGLPETHTELSETITFSILTAAAPNLEDYINKELPISVIFNDKNLKLDTPFNFTYLSDPTVSDFFPVEHVPQGGTGVTVKGDGFLAVVQPRMTLTPITTNRTAQGTKTTTGDPLTTDCKVQNSSQMICPVPELDVQIPDLPVTTVAPDAGAVSYGFSIGFKFDGVKTFDNVSTVPALKDKIFTLRNPPSFLIGDLPAYKPQEHSIISIHGDLRDWTNRGHEIIVKVGLVICTHRDVLSRMVHVGNSEVFIGCLEYINDNFPLYATIGGVAAGLIILVAGIVFFVARRMVNGPSEPPRDGVMPDPNGASQTRHHIPSSSWHNMQYDPSEANPVSASLDLSRGPSAEGPPPLPRRAVRAESPDPDDIVAPTGNSTQNWTNSVLTVPQVPSAAPNHDLQERFQGRLFVNEQRT</sequence>
<reference evidence="6" key="1">
    <citation type="submission" date="2012-12" db="EMBL/GenBank/DDBJ databases">
        <authorList>
            <person name="Hellsten U."/>
            <person name="Grimwood J."/>
            <person name="Chapman J.A."/>
            <person name="Shapiro H."/>
            <person name="Aerts A."/>
            <person name="Otillar R.P."/>
            <person name="Terry A.Y."/>
            <person name="Boore J.L."/>
            <person name="Simakov O."/>
            <person name="Marletaz F."/>
            <person name="Cho S.-J."/>
            <person name="Edsinger-Gonzales E."/>
            <person name="Havlak P."/>
            <person name="Kuo D.-H."/>
            <person name="Larsson T."/>
            <person name="Lv J."/>
            <person name="Arendt D."/>
            <person name="Savage R."/>
            <person name="Osoegawa K."/>
            <person name="de Jong P."/>
            <person name="Lindberg D.R."/>
            <person name="Seaver E.C."/>
            <person name="Weisblat D.A."/>
            <person name="Putnam N.H."/>
            <person name="Grigoriev I.V."/>
            <person name="Rokhsar D.S."/>
        </authorList>
    </citation>
    <scope>NUCLEOTIDE SEQUENCE</scope>
    <source>
        <strain evidence="6">I ESC-2004</strain>
    </source>
</reference>
<protein>
    <recommendedName>
        <fullName evidence="3">IPT/TIG domain-containing protein</fullName>
    </recommendedName>
</protein>
<dbReference type="EnsemblMetazoa" id="CapteT188726">
    <property type="protein sequence ID" value="CapteP188726"/>
    <property type="gene ID" value="CapteG188726"/>
</dbReference>
<dbReference type="Pfam" id="PF01833">
    <property type="entry name" value="TIG"/>
    <property type="match status" value="1"/>
</dbReference>
<reference evidence="5" key="3">
    <citation type="submission" date="2015-06" db="UniProtKB">
        <authorList>
            <consortium name="EnsemblMetazoa"/>
        </authorList>
    </citation>
    <scope>IDENTIFICATION</scope>
</reference>
<dbReference type="InterPro" id="IPR002909">
    <property type="entry name" value="IPT_dom"/>
</dbReference>
<dbReference type="PANTHER" id="PTHR22625:SF70">
    <property type="entry name" value="PLEXIN A, ISOFORM A"/>
    <property type="match status" value="1"/>
</dbReference>
<evidence type="ECO:0000313" key="5">
    <source>
        <dbReference type="EnsemblMetazoa" id="CapteP188726"/>
    </source>
</evidence>
<dbReference type="InterPro" id="IPR031148">
    <property type="entry name" value="Plexin"/>
</dbReference>
<evidence type="ECO:0000313" key="6">
    <source>
        <dbReference type="Proteomes" id="UP000014760"/>
    </source>
</evidence>
<evidence type="ECO:0000259" key="3">
    <source>
        <dbReference type="Pfam" id="PF01833"/>
    </source>
</evidence>
<feature type="region of interest" description="Disordered" evidence="1">
    <location>
        <begin position="345"/>
        <end position="430"/>
    </location>
</feature>
<keyword evidence="2" id="KW-0812">Transmembrane</keyword>
<dbReference type="EMBL" id="AMQN01003340">
    <property type="status" value="NOT_ANNOTATED_CDS"/>
    <property type="molecule type" value="Genomic_DNA"/>
</dbReference>